<dbReference type="GO" id="GO:0042073">
    <property type="term" value="P:intraciliary transport"/>
    <property type="evidence" value="ECO:0007669"/>
    <property type="project" value="InterPro"/>
</dbReference>
<protein>
    <submittedName>
        <fullName evidence="2">Dynein 2 intermediate chain 1</fullName>
    </submittedName>
</protein>
<reference evidence="2" key="3">
    <citation type="submission" date="2025-09" db="UniProtKB">
        <authorList>
            <consortium name="Ensembl"/>
        </authorList>
    </citation>
    <scope>IDENTIFICATION</scope>
</reference>
<dbReference type="InterPro" id="IPR036322">
    <property type="entry name" value="WD40_repeat_dom_sf"/>
</dbReference>
<reference evidence="2 3" key="1">
    <citation type="journal article" date="2014" name="Nat. Genet.">
        <title>Whole-genome sequence of a flatfish provides insights into ZW sex chromosome evolution and adaptation to a benthic lifestyle.</title>
        <authorList>
            <person name="Chen S."/>
            <person name="Zhang G."/>
            <person name="Shao C."/>
            <person name="Huang Q."/>
            <person name="Liu G."/>
            <person name="Zhang P."/>
            <person name="Song W."/>
            <person name="An N."/>
            <person name="Chalopin D."/>
            <person name="Volff J.N."/>
            <person name="Hong Y."/>
            <person name="Li Q."/>
            <person name="Sha Z."/>
            <person name="Zhou H."/>
            <person name="Xie M."/>
            <person name="Yu Q."/>
            <person name="Liu Y."/>
            <person name="Xiang H."/>
            <person name="Wang N."/>
            <person name="Wu K."/>
            <person name="Yang C."/>
            <person name="Zhou Q."/>
            <person name="Liao X."/>
            <person name="Yang L."/>
            <person name="Hu Q."/>
            <person name="Zhang J."/>
            <person name="Meng L."/>
            <person name="Jin L."/>
            <person name="Tian Y."/>
            <person name="Lian J."/>
            <person name="Yang J."/>
            <person name="Miao G."/>
            <person name="Liu S."/>
            <person name="Liang Z."/>
            <person name="Yan F."/>
            <person name="Li Y."/>
            <person name="Sun B."/>
            <person name="Zhang H."/>
            <person name="Zhang J."/>
            <person name="Zhu Y."/>
            <person name="Du M."/>
            <person name="Zhao Y."/>
            <person name="Schartl M."/>
            <person name="Tang Q."/>
            <person name="Wang J."/>
        </authorList>
    </citation>
    <scope>NUCLEOTIDE SEQUENCE</scope>
</reference>
<dbReference type="GeneTree" id="ENSGT00390000013743"/>
<dbReference type="GO" id="GO:0045503">
    <property type="term" value="F:dynein light chain binding"/>
    <property type="evidence" value="ECO:0007669"/>
    <property type="project" value="InterPro"/>
</dbReference>
<dbReference type="Proteomes" id="UP000265120">
    <property type="component" value="Chromosome 3"/>
</dbReference>
<sequence>KHRGGDRRHRDTEKESRRERDKHGDTREKRHDEERDRHADESQDRRSYKDRDRKEERDKDRERRKERDRQKHDMRKSRDKDGVKDREGHDGGERDKRMEKEIEEREKRRERRRHEEGGSGREGRVEKHDREKRQRHQEREQQRDEREKRKKKDQERHGGQEVERSKDRAGHRRHTVDREDAVSTFVFLIWNEGTMLLYENRVLLWLKDYEEDFEDFNPSEDESESEFEATTEEVTAEKKKEIESIQRAMKEENQRVGVAQSPRGGDQGHPCSKAPQPGRFIDFVAAKQREVNKKVSTRQKKRSAELLRLMELDFSLTTSLLDLPPVNEYDRYIRTFGNTNTTQVYVQCHEDRPDRDVQTEEVEVGEKWTQHPAEHCGPCGDPNLCQEDGDKNLKELNFDSQRLAAFLRWASQVVVILLEDDEAERTSLRNLQSQSPKLSFSDGGVQLNTQLPFLCGRPVSLVQFSQVQRHIMMSLHLPTAQPTDAHLDSCTVICVWNIWEPSRPQKVLVYESEVQCCCFSPGKPWLVCAGTSVGSLLLWDLREPAANHHRLRMEDQDWTFRQPTFSTDAVMAGSGHLSTVVSLEVAPTTAVGALGSEVTLLSSEEESGGSFQLTSLDQTGLLNFWVVLELPKANDSGSSTDLGLRPGGRVKLLHSSSLHTAERDAVRTGPSQNLHLKFLPSDSNHFFIGTNMGLVRHGTSHGLKASPQVYRFQEAGVRPVEVTSIHFSPFRPDLFLVGCSDGCIRLHAVSQEQPVSQWRSSTAGQAVVSLHWAQTRATLFCVLDSASILYIWDLMRDDTEPVITERLSADRVTAMTVFGDSGPQSTYSGLALVEQSGNIVLQYFSRNWSVSTPAEEEKLQSMMGEVW</sequence>
<dbReference type="InterPro" id="IPR015943">
    <property type="entry name" value="WD40/YVTN_repeat-like_dom_sf"/>
</dbReference>
<feature type="region of interest" description="Disordered" evidence="1">
    <location>
        <begin position="1"/>
        <end position="175"/>
    </location>
</feature>
<dbReference type="GO" id="GO:0005929">
    <property type="term" value="C:cilium"/>
    <property type="evidence" value="ECO:0007669"/>
    <property type="project" value="GOC"/>
</dbReference>
<feature type="region of interest" description="Disordered" evidence="1">
    <location>
        <begin position="216"/>
        <end position="237"/>
    </location>
</feature>
<dbReference type="InterPro" id="IPR001680">
    <property type="entry name" value="WD40_rpt"/>
</dbReference>
<accession>A0A3P8UKY3</accession>
<evidence type="ECO:0000313" key="3">
    <source>
        <dbReference type="Proteomes" id="UP000265120"/>
    </source>
</evidence>
<dbReference type="PANTHER" id="PTHR16022">
    <property type="entry name" value="WD REPEAT DOMAIN 60"/>
    <property type="match status" value="1"/>
</dbReference>
<name>A0A3P8UKY3_CYNSE</name>
<dbReference type="AlphaFoldDB" id="A0A3P8UKY3"/>
<dbReference type="InParanoid" id="A0A3P8UKY3"/>
<dbReference type="PANTHER" id="PTHR16022:SF0">
    <property type="entry name" value="CYTOPLASMIC DYNEIN 2 INTERMEDIATE CHAIN 1"/>
    <property type="match status" value="1"/>
</dbReference>
<dbReference type="STRING" id="244447.ENSCSEP00000001301"/>
<keyword evidence="3" id="KW-1185">Reference proteome</keyword>
<dbReference type="SMART" id="SM00320">
    <property type="entry name" value="WD40"/>
    <property type="match status" value="3"/>
</dbReference>
<proteinExistence type="predicted"/>
<feature type="compositionally biased region" description="Basic and acidic residues" evidence="1">
    <location>
        <begin position="8"/>
        <end position="168"/>
    </location>
</feature>
<reference evidence="2" key="2">
    <citation type="submission" date="2025-08" db="UniProtKB">
        <authorList>
            <consortium name="Ensembl"/>
        </authorList>
    </citation>
    <scope>IDENTIFICATION</scope>
</reference>
<feature type="compositionally biased region" description="Acidic residues" evidence="1">
    <location>
        <begin position="216"/>
        <end position="231"/>
    </location>
</feature>
<dbReference type="GO" id="GO:0005868">
    <property type="term" value="C:cytoplasmic dynein complex"/>
    <property type="evidence" value="ECO:0007669"/>
    <property type="project" value="InterPro"/>
</dbReference>
<dbReference type="Gene3D" id="2.130.10.10">
    <property type="entry name" value="YVTN repeat-like/Quinoprotein amine dehydrogenase"/>
    <property type="match status" value="2"/>
</dbReference>
<evidence type="ECO:0000313" key="2">
    <source>
        <dbReference type="Ensembl" id="ENSCSEP00000001301.1"/>
    </source>
</evidence>
<dbReference type="Ensembl" id="ENSCSET00000001330.1">
    <property type="protein sequence ID" value="ENSCSEP00000001301.1"/>
    <property type="gene ID" value="ENSCSEG00000000860.1"/>
</dbReference>
<feature type="region of interest" description="Disordered" evidence="1">
    <location>
        <begin position="254"/>
        <end position="277"/>
    </location>
</feature>
<organism evidence="2 3">
    <name type="scientific">Cynoglossus semilaevis</name>
    <name type="common">Tongue sole</name>
    <dbReference type="NCBI Taxonomy" id="244447"/>
    <lineage>
        <taxon>Eukaryota</taxon>
        <taxon>Metazoa</taxon>
        <taxon>Chordata</taxon>
        <taxon>Craniata</taxon>
        <taxon>Vertebrata</taxon>
        <taxon>Euteleostomi</taxon>
        <taxon>Actinopterygii</taxon>
        <taxon>Neopterygii</taxon>
        <taxon>Teleostei</taxon>
        <taxon>Neoteleostei</taxon>
        <taxon>Acanthomorphata</taxon>
        <taxon>Carangaria</taxon>
        <taxon>Pleuronectiformes</taxon>
        <taxon>Pleuronectoidei</taxon>
        <taxon>Cynoglossidae</taxon>
        <taxon>Cynoglossinae</taxon>
        <taxon>Cynoglossus</taxon>
    </lineage>
</organism>
<dbReference type="SUPFAM" id="SSF50978">
    <property type="entry name" value="WD40 repeat-like"/>
    <property type="match status" value="1"/>
</dbReference>
<evidence type="ECO:0000256" key="1">
    <source>
        <dbReference type="SAM" id="MobiDB-lite"/>
    </source>
</evidence>
<dbReference type="GO" id="GO:0045504">
    <property type="term" value="F:dynein heavy chain binding"/>
    <property type="evidence" value="ECO:0007669"/>
    <property type="project" value="InterPro"/>
</dbReference>
<dbReference type="InterPro" id="IPR042505">
    <property type="entry name" value="DYNC2I1"/>
</dbReference>